<feature type="compositionally biased region" description="Polar residues" evidence="1">
    <location>
        <begin position="1"/>
        <end position="11"/>
    </location>
</feature>
<feature type="region of interest" description="Disordered" evidence="1">
    <location>
        <begin position="364"/>
        <end position="383"/>
    </location>
</feature>
<feature type="compositionally biased region" description="Low complexity" evidence="1">
    <location>
        <begin position="864"/>
        <end position="881"/>
    </location>
</feature>
<sequence length="996" mass="113711">MTDQPHQQQQEIVDDRVRNIMNETMKQEEQQQQTNTSATSPPSTSSHDEVHQQQQSDPSQKYHPIACEACRKKHKKCDRTLPRCIECTKRGLNCVYYEPKKEYLQKMMQEGVKPHKQSQKKPKDFHVVSFRVESPKVQQNTFTHYSYNPDINNVSSSLFDASGAQSTNFPPPNLTQQHSNETVTTTTKKKKKKETTTQDVVNPTPIIQPQHSYQQPTGCPTQHVLSTPLIPQSSTIPNIMTTDPTVYPNTLYDQNLTSTVSQNYYAEPQHLNSYEMFPTGNSNYSLQQDALPTSTIASKYNAISDNIYQPTFSSESNDLTITQQLPSLSPPNSHSASSLHNYRYHPYNLPSSIPPQSTSIASAHTSVVSSLNPPQQSLPDPSSSVITLNRTVLNSPKSNLTHSSHSDSSSNKDGTHSSDTSSSIQSLFLQDLLNTSYMKINTFEYFHRYVTYGVRLFSQELIEQTIFGEDLKVTMNDIFRNPNCFFQHPEFSKHSNDSIQYSKKSEILSLLYTLHAVVCSCNGYQQQAETSIRRSFEISYRGSVLRDILRLFYDSSYPEELVSSIASRHGPQNDFLIQTDRVFYSFRIGRLLLSALYSLSIANLGLSKYFLLKSDEMLDNDSPNFKSRRYINYSVSLESKEGSDYSIFSVSDPQVTSFCKFRVATAMSYDNMRNFLQRSDIVYGLENNIPKPMIINKTSCVLRDAPEFQFDLNVLRMTAGLYIYNIGKIPIEILLITTLKNITVENIELFLMLNVLVMKEEERYASNVKMDPITLSYSQTLRKFTIYSVLIELLTFMLENLPYDEPSIGNPTVARLETIFKNFDEAVAGGLNENLKKWNFETLTEYELEKLREGSTPNEPSIFSLLSRDSTTSTTSNDEPTSVRATLEKLLTLYCDRFADNLREFTKETILFNNGDMLNIRAACLVHLRQAETILQRVSLSLADRMKLANRLYPILTTELNILTYLQQKFPKVYFRIFSLTNRLENILEKIQSAIS</sequence>
<dbReference type="VEuPathDB" id="AmoebaDB:NfTy_093930"/>
<dbReference type="InterPro" id="IPR036864">
    <property type="entry name" value="Zn2-C6_fun-type_DNA-bd_sf"/>
</dbReference>
<feature type="region of interest" description="Disordered" evidence="1">
    <location>
        <begin position="851"/>
        <end position="881"/>
    </location>
</feature>
<dbReference type="VEuPathDB" id="AmoebaDB:FDP41_008355"/>
<keyword evidence="4" id="KW-1185">Reference proteome</keyword>
<dbReference type="InterPro" id="IPR001138">
    <property type="entry name" value="Zn2Cys6_DnaBD"/>
</dbReference>
<dbReference type="SMART" id="SM00066">
    <property type="entry name" value="GAL4"/>
    <property type="match status" value="1"/>
</dbReference>
<dbReference type="GeneID" id="68115573"/>
<dbReference type="PROSITE" id="PS50048">
    <property type="entry name" value="ZN2_CY6_FUNGAL_2"/>
    <property type="match status" value="1"/>
</dbReference>
<feature type="region of interest" description="Disordered" evidence="1">
    <location>
        <begin position="162"/>
        <end position="220"/>
    </location>
</feature>
<dbReference type="AlphaFoldDB" id="A0A6A5BGM1"/>
<feature type="compositionally biased region" description="Polar residues" evidence="1">
    <location>
        <begin position="162"/>
        <end position="180"/>
    </location>
</feature>
<evidence type="ECO:0000256" key="1">
    <source>
        <dbReference type="SAM" id="MobiDB-lite"/>
    </source>
</evidence>
<dbReference type="GO" id="GO:0008270">
    <property type="term" value="F:zinc ion binding"/>
    <property type="evidence" value="ECO:0007669"/>
    <property type="project" value="InterPro"/>
</dbReference>
<evidence type="ECO:0000313" key="4">
    <source>
        <dbReference type="Proteomes" id="UP000444721"/>
    </source>
</evidence>
<dbReference type="Proteomes" id="UP000444721">
    <property type="component" value="Unassembled WGS sequence"/>
</dbReference>
<comment type="caution">
    <text evidence="3">The sequence shown here is derived from an EMBL/GenBank/DDBJ whole genome shotgun (WGS) entry which is preliminary data.</text>
</comment>
<name>A0A6A5BGM1_NAEFO</name>
<feature type="compositionally biased region" description="Low complexity" evidence="1">
    <location>
        <begin position="369"/>
        <end position="383"/>
    </location>
</feature>
<dbReference type="PROSITE" id="PS00463">
    <property type="entry name" value="ZN2_CY6_FUNGAL_1"/>
    <property type="match status" value="1"/>
</dbReference>
<dbReference type="EMBL" id="VFQX01000061">
    <property type="protein sequence ID" value="KAF0973148.1"/>
    <property type="molecule type" value="Genomic_DNA"/>
</dbReference>
<evidence type="ECO:0000259" key="2">
    <source>
        <dbReference type="PROSITE" id="PS50048"/>
    </source>
</evidence>
<dbReference type="Pfam" id="PF00172">
    <property type="entry name" value="Zn_clus"/>
    <property type="match status" value="1"/>
</dbReference>
<gene>
    <name evidence="3" type="ORF">FDP41_008355</name>
</gene>
<dbReference type="CDD" id="cd00067">
    <property type="entry name" value="GAL4"/>
    <property type="match status" value="1"/>
</dbReference>
<protein>
    <recommendedName>
        <fullName evidence="2">Zn(2)-C6 fungal-type domain-containing protein</fullName>
    </recommendedName>
</protein>
<proteinExistence type="predicted"/>
<reference evidence="3 4" key="1">
    <citation type="journal article" date="2019" name="Sci. Rep.">
        <title>Nanopore sequencing improves the draft genome of the human pathogenic amoeba Naegleria fowleri.</title>
        <authorList>
            <person name="Liechti N."/>
            <person name="Schurch N."/>
            <person name="Bruggmann R."/>
            <person name="Wittwer M."/>
        </authorList>
    </citation>
    <scope>NUCLEOTIDE SEQUENCE [LARGE SCALE GENOMIC DNA]</scope>
    <source>
        <strain evidence="3 4">ATCC 30894</strain>
    </source>
</reference>
<dbReference type="VEuPathDB" id="AmoebaDB:NF0034100"/>
<feature type="compositionally biased region" description="Low complexity" evidence="1">
    <location>
        <begin position="30"/>
        <end position="45"/>
    </location>
</feature>
<dbReference type="OrthoDB" id="3862662at2759"/>
<evidence type="ECO:0000313" key="3">
    <source>
        <dbReference type="EMBL" id="KAF0973148.1"/>
    </source>
</evidence>
<dbReference type="SUPFAM" id="SSF57701">
    <property type="entry name" value="Zn2/Cys6 DNA-binding domain"/>
    <property type="match status" value="1"/>
</dbReference>
<dbReference type="GO" id="GO:0000981">
    <property type="term" value="F:DNA-binding transcription factor activity, RNA polymerase II-specific"/>
    <property type="evidence" value="ECO:0007669"/>
    <property type="project" value="InterPro"/>
</dbReference>
<accession>A0A6A5BGM1</accession>
<feature type="region of interest" description="Disordered" evidence="1">
    <location>
        <begin position="395"/>
        <end position="420"/>
    </location>
</feature>
<feature type="compositionally biased region" description="Low complexity" evidence="1">
    <location>
        <begin position="397"/>
        <end position="420"/>
    </location>
</feature>
<feature type="domain" description="Zn(2)-C6 fungal-type" evidence="2">
    <location>
        <begin position="66"/>
        <end position="96"/>
    </location>
</feature>
<dbReference type="Gene3D" id="4.10.240.10">
    <property type="entry name" value="Zn(2)-C6 fungal-type DNA-binding domain"/>
    <property type="match status" value="1"/>
</dbReference>
<dbReference type="OMA" id="NIEIYLM"/>
<feature type="region of interest" description="Disordered" evidence="1">
    <location>
        <begin position="1"/>
        <end position="61"/>
    </location>
</feature>
<feature type="compositionally biased region" description="Polar residues" evidence="1">
    <location>
        <begin position="198"/>
        <end position="220"/>
    </location>
</feature>
<dbReference type="RefSeq" id="XP_044557861.1">
    <property type="nucleotide sequence ID" value="XM_044712199.1"/>
</dbReference>
<organism evidence="3 4">
    <name type="scientific">Naegleria fowleri</name>
    <name type="common">Brain eating amoeba</name>
    <dbReference type="NCBI Taxonomy" id="5763"/>
    <lineage>
        <taxon>Eukaryota</taxon>
        <taxon>Discoba</taxon>
        <taxon>Heterolobosea</taxon>
        <taxon>Tetramitia</taxon>
        <taxon>Eutetramitia</taxon>
        <taxon>Vahlkampfiidae</taxon>
        <taxon>Naegleria</taxon>
    </lineage>
</organism>